<dbReference type="InterPro" id="IPR000408">
    <property type="entry name" value="Reg_chr_condens"/>
</dbReference>
<evidence type="ECO:0000313" key="4">
    <source>
        <dbReference type="Proteomes" id="UP001150062"/>
    </source>
</evidence>
<dbReference type="Pfam" id="PF00651">
    <property type="entry name" value="BTB"/>
    <property type="match status" value="1"/>
</dbReference>
<dbReference type="Gene3D" id="3.30.420.10">
    <property type="entry name" value="Ribonuclease H-like superfamily/Ribonuclease H"/>
    <property type="match status" value="1"/>
</dbReference>
<protein>
    <submittedName>
        <fullName evidence="3">Transposable element tc3 transposase</fullName>
    </submittedName>
</protein>
<feature type="repeat" description="RCC1" evidence="1">
    <location>
        <begin position="206"/>
        <end position="257"/>
    </location>
</feature>
<dbReference type="InterPro" id="IPR009091">
    <property type="entry name" value="RCC1/BLIP-II"/>
</dbReference>
<dbReference type="InterPro" id="IPR000210">
    <property type="entry name" value="BTB/POZ_dom"/>
</dbReference>
<dbReference type="InterPro" id="IPR051553">
    <property type="entry name" value="Ran_GTPase-activating"/>
</dbReference>
<accession>A0ABQ8Z094</accession>
<dbReference type="PROSITE" id="PS50012">
    <property type="entry name" value="RCC1_3"/>
    <property type="match status" value="1"/>
</dbReference>
<dbReference type="SUPFAM" id="SSF54695">
    <property type="entry name" value="POZ domain"/>
    <property type="match status" value="1"/>
</dbReference>
<evidence type="ECO:0000256" key="1">
    <source>
        <dbReference type="PROSITE-ProRule" id="PRU00235"/>
    </source>
</evidence>
<dbReference type="InterPro" id="IPR036397">
    <property type="entry name" value="RNaseH_sf"/>
</dbReference>
<dbReference type="SUPFAM" id="SSF50985">
    <property type="entry name" value="RCC1/BLIP-II"/>
    <property type="match status" value="1"/>
</dbReference>
<dbReference type="Proteomes" id="UP001150062">
    <property type="component" value="Unassembled WGS sequence"/>
</dbReference>
<gene>
    <name evidence="3" type="ORF">M0813_16164</name>
</gene>
<organism evidence="3 4">
    <name type="scientific">Anaeramoeba flamelloides</name>
    <dbReference type="NCBI Taxonomy" id="1746091"/>
    <lineage>
        <taxon>Eukaryota</taxon>
        <taxon>Metamonada</taxon>
        <taxon>Anaeramoebidae</taxon>
        <taxon>Anaeramoeba</taxon>
    </lineage>
</organism>
<dbReference type="PROSITE" id="PS50097">
    <property type="entry name" value="BTB"/>
    <property type="match status" value="1"/>
</dbReference>
<dbReference type="PANTHER" id="PTHR45982">
    <property type="entry name" value="REGULATOR OF CHROMOSOME CONDENSATION"/>
    <property type="match status" value="1"/>
</dbReference>
<keyword evidence="4" id="KW-1185">Reference proteome</keyword>
<reference evidence="3" key="1">
    <citation type="submission" date="2022-08" db="EMBL/GenBank/DDBJ databases">
        <title>Novel sulfate-reducing endosymbionts in the free-living metamonad Anaeramoeba.</title>
        <authorList>
            <person name="Jerlstrom-Hultqvist J."/>
            <person name="Cepicka I."/>
            <person name="Gallot-Lavallee L."/>
            <person name="Salas-Leiva D."/>
            <person name="Curtis B.A."/>
            <person name="Zahonova K."/>
            <person name="Pipaliya S."/>
            <person name="Dacks J."/>
            <person name="Roger A.J."/>
        </authorList>
    </citation>
    <scope>NUCLEOTIDE SEQUENCE</scope>
    <source>
        <strain evidence="3">Schooner1</strain>
    </source>
</reference>
<evidence type="ECO:0000259" key="2">
    <source>
        <dbReference type="PROSITE" id="PS50097"/>
    </source>
</evidence>
<evidence type="ECO:0000313" key="3">
    <source>
        <dbReference type="EMBL" id="KAJ6250307.1"/>
    </source>
</evidence>
<name>A0ABQ8Z094_9EUKA</name>
<dbReference type="Pfam" id="PF13358">
    <property type="entry name" value="DDE_3"/>
    <property type="match status" value="1"/>
</dbReference>
<sequence>MSNSSSLYLTGYKEFSFVTQKKNNNLPKWTPSSIKKTQTIKKILCGRRFHFLVWKKPNKLELYQEDNEKRKYQLPKNETIKDIASSLYTYQILTESGKVWSLADGNILKEVPLLDANQSTFEKIRPVTFFEEKKLFVNSIVMGSASCYYLCNGDQLYASGSNYEGSLGIGQSKGKKPMPVYVQDKVTKIFAGSHSSSFFFITSNTDLLYACGNNRNGQLGVGSTNSKKSPTVVKNFLGSEILTVSSGRSQSILITNEGQTFGCGRKEYNGIGVQKIIFTLIPQLKEKKAVQLTTGIRQTLVLTDQNELYGWGFDKGLFPTDESCNQNIPSKISLPVFFTKYLESKDMIRIACGSDVSFLYLDFKNTLSEDIRILLESKIICDCEIGTMGNQIPVHKSLVECRTKLTIDQIQNKLFGEKPINKEQTLNLLKWIYYDEISDLEKLERTFNLLELTFPPSVNNTLEKDIAQLYKDNDSKDFKILVNIDDDQDEEEDKEDEDKKGNYEEIPVHKFILLARSGLFRAMFDYVNEKDNTNQVQDYTNKSIKSLKILIKYFYTNSIEMTTNQDPKLIVEELSDAVEYYQLNDQYSVFEEREKFGKKILIWEGISYNYQTDLIVITKSVNTETYINDIIRESKVIKRANKEYGRFKWVFQQDGVRAHTSKKSMEFLQERCCVLSPWPPNSPDLNPIENLWGIMDHRLKNINPKNKEEFIQELIKVWEEVKWETLENLAQSMEKRLKLVIQRDGHSINGFF</sequence>
<comment type="caution">
    <text evidence="3">The sequence shown here is derived from an EMBL/GenBank/DDBJ whole genome shotgun (WGS) entry which is preliminary data.</text>
</comment>
<proteinExistence type="predicted"/>
<dbReference type="PANTHER" id="PTHR45982:SF1">
    <property type="entry name" value="REGULATOR OF CHROMOSOME CONDENSATION"/>
    <property type="match status" value="1"/>
</dbReference>
<dbReference type="CDD" id="cd18186">
    <property type="entry name" value="BTB_POZ_ZBTB_KLHL-like"/>
    <property type="match status" value="1"/>
</dbReference>
<feature type="domain" description="BTB" evidence="2">
    <location>
        <begin position="476"/>
        <end position="563"/>
    </location>
</feature>
<dbReference type="Pfam" id="PF00415">
    <property type="entry name" value="RCC1"/>
    <property type="match status" value="1"/>
</dbReference>
<dbReference type="InterPro" id="IPR011333">
    <property type="entry name" value="SKP1/BTB/POZ_sf"/>
</dbReference>
<dbReference type="Gene3D" id="2.130.10.30">
    <property type="entry name" value="Regulator of chromosome condensation 1/beta-lactamase-inhibitor protein II"/>
    <property type="match status" value="1"/>
</dbReference>
<dbReference type="InterPro" id="IPR038717">
    <property type="entry name" value="Tc1-like_DDE_dom"/>
</dbReference>
<dbReference type="EMBL" id="JAOAOG010000081">
    <property type="protein sequence ID" value="KAJ6250307.1"/>
    <property type="molecule type" value="Genomic_DNA"/>
</dbReference>